<dbReference type="Gene3D" id="3.40.50.20">
    <property type="match status" value="1"/>
</dbReference>
<dbReference type="PANTHER" id="PTHR43585:SF2">
    <property type="entry name" value="ATP-GRASP ENZYME FSQD"/>
    <property type="match status" value="1"/>
</dbReference>
<dbReference type="InterPro" id="IPR011761">
    <property type="entry name" value="ATP-grasp"/>
</dbReference>
<dbReference type="EMBL" id="JAGGLD010000001">
    <property type="protein sequence ID" value="MBP2000255.1"/>
    <property type="molecule type" value="Genomic_DNA"/>
</dbReference>
<comment type="caution">
    <text evidence="6">The sequence shown here is derived from an EMBL/GenBank/DDBJ whole genome shotgun (WGS) entry which is preliminary data.</text>
</comment>
<proteinExistence type="predicted"/>
<reference evidence="6 7" key="1">
    <citation type="submission" date="2021-03" db="EMBL/GenBank/DDBJ databases">
        <title>Genomic Encyclopedia of Type Strains, Phase IV (KMG-IV): sequencing the most valuable type-strain genomes for metagenomic binning, comparative biology and taxonomic classification.</title>
        <authorList>
            <person name="Goeker M."/>
        </authorList>
    </citation>
    <scope>NUCLEOTIDE SEQUENCE [LARGE SCALE GENOMIC DNA]</scope>
    <source>
        <strain evidence="6 7">DSM 26806</strain>
    </source>
</reference>
<evidence type="ECO:0000256" key="2">
    <source>
        <dbReference type="ARBA" id="ARBA00022741"/>
    </source>
</evidence>
<dbReference type="PANTHER" id="PTHR43585">
    <property type="entry name" value="FUMIPYRROLE BIOSYNTHESIS PROTEIN C"/>
    <property type="match status" value="1"/>
</dbReference>
<name>A0ABS4JEW8_9BACL</name>
<evidence type="ECO:0000313" key="6">
    <source>
        <dbReference type="EMBL" id="MBP2000255.1"/>
    </source>
</evidence>
<dbReference type="Pfam" id="PF13535">
    <property type="entry name" value="ATP-grasp_4"/>
    <property type="match status" value="1"/>
</dbReference>
<gene>
    <name evidence="6" type="ORF">J2Z69_001274</name>
</gene>
<protein>
    <submittedName>
        <fullName evidence="6">L-amino acid ligase</fullName>
        <ecNumber evidence="6">6.3.2.49</ecNumber>
    </submittedName>
</protein>
<evidence type="ECO:0000256" key="3">
    <source>
        <dbReference type="ARBA" id="ARBA00022840"/>
    </source>
</evidence>
<evidence type="ECO:0000256" key="4">
    <source>
        <dbReference type="PROSITE-ProRule" id="PRU00409"/>
    </source>
</evidence>
<dbReference type="Proteomes" id="UP001519288">
    <property type="component" value="Unassembled WGS sequence"/>
</dbReference>
<dbReference type="RefSeq" id="WP_209860118.1">
    <property type="nucleotide sequence ID" value="NZ_JAGGLD010000001.1"/>
</dbReference>
<evidence type="ECO:0000259" key="5">
    <source>
        <dbReference type="PROSITE" id="PS50975"/>
    </source>
</evidence>
<dbReference type="GO" id="GO:0034026">
    <property type="term" value="F:L-amino-acid alpha-ligase activity"/>
    <property type="evidence" value="ECO:0007669"/>
    <property type="project" value="UniProtKB-EC"/>
</dbReference>
<keyword evidence="3 4" id="KW-0067">ATP-binding</keyword>
<dbReference type="InterPro" id="IPR052032">
    <property type="entry name" value="ATP-dep_AA_Ligase"/>
</dbReference>
<evidence type="ECO:0000256" key="1">
    <source>
        <dbReference type="ARBA" id="ARBA00022598"/>
    </source>
</evidence>
<accession>A0ABS4JEW8</accession>
<dbReference type="SUPFAM" id="SSF56059">
    <property type="entry name" value="Glutathione synthetase ATP-binding domain-like"/>
    <property type="match status" value="1"/>
</dbReference>
<dbReference type="Gene3D" id="3.30.470.20">
    <property type="entry name" value="ATP-grasp fold, B domain"/>
    <property type="match status" value="1"/>
</dbReference>
<keyword evidence="7" id="KW-1185">Reference proteome</keyword>
<dbReference type="PROSITE" id="PS50975">
    <property type="entry name" value="ATP_GRASP"/>
    <property type="match status" value="1"/>
</dbReference>
<keyword evidence="2 4" id="KW-0547">Nucleotide-binding</keyword>
<sequence length="473" mass="52561">MKNILLVSDLGGFPPSLESLSAIANVFVYIPRPSAVTNRYMATINRYASGIVKEITASTPDGYDHPDWVTFTGAEAYTLTEEEIVSEIIRYAKGFEVEAIIFGGAENMVLSVAKAAEALDFRSAGIDAARNARNKYTMREKFRQAGVPSPDFRAIYSEEDMLSAVQALGYPLVLKPTYLACSIGVTLIDGSRNPIEVFREVQQDILDNTGDSLLFNEECLFLVEEYMEGCNEDWYADPLYADYVSVEGMMVNGEYRPVAITDKTPMLSSFTETSHIVPSILDEEAQLIIVDACRRANESLGLQNCPTHTEVKLMKDRRVGIIETAARFGGWNIIPQINDVYGLDLTQAWAEVLLYGDSAKLPVSLLQRSDISRCNMRIYLEDNPLDASLHYQYAGYEPIDHFIEHGASVHAELEIPKGTLVSSNPHLNAMSFVSTLDLRGPQARDLAQSVRNIRQGVRLQVSEVESEKVEVNV</sequence>
<feature type="domain" description="ATP-grasp" evidence="5">
    <location>
        <begin position="139"/>
        <end position="354"/>
    </location>
</feature>
<keyword evidence="1 6" id="KW-0436">Ligase</keyword>
<organism evidence="6 7">
    <name type="scientific">Paenibacillus shirakamiensis</name>
    <dbReference type="NCBI Taxonomy" id="1265935"/>
    <lineage>
        <taxon>Bacteria</taxon>
        <taxon>Bacillati</taxon>
        <taxon>Bacillota</taxon>
        <taxon>Bacilli</taxon>
        <taxon>Bacillales</taxon>
        <taxon>Paenibacillaceae</taxon>
        <taxon>Paenibacillus</taxon>
    </lineage>
</organism>
<dbReference type="EC" id="6.3.2.49" evidence="6"/>
<evidence type="ECO:0000313" key="7">
    <source>
        <dbReference type="Proteomes" id="UP001519288"/>
    </source>
</evidence>